<evidence type="ECO:0000256" key="1">
    <source>
        <dbReference type="ARBA" id="ARBA00004187"/>
    </source>
</evidence>
<dbReference type="Pfam" id="PF05729">
    <property type="entry name" value="NACHT"/>
    <property type="match status" value="1"/>
</dbReference>
<dbReference type="InterPro" id="IPR032675">
    <property type="entry name" value="LRR_dom_sf"/>
</dbReference>
<dbReference type="GO" id="GO:0005737">
    <property type="term" value="C:cytoplasm"/>
    <property type="evidence" value="ECO:0007669"/>
    <property type="project" value="UniProtKB-SubCell"/>
</dbReference>
<evidence type="ECO:0000256" key="8">
    <source>
        <dbReference type="ARBA" id="ARBA00022737"/>
    </source>
</evidence>
<evidence type="ECO:0000256" key="6">
    <source>
        <dbReference type="ARBA" id="ARBA00022588"/>
    </source>
</evidence>
<dbReference type="GO" id="GO:0016323">
    <property type="term" value="C:basolateral plasma membrane"/>
    <property type="evidence" value="ECO:0007669"/>
    <property type="project" value="UniProtKB-SubCell"/>
</dbReference>
<evidence type="ECO:0000313" key="21">
    <source>
        <dbReference type="RefSeq" id="XP_031425038.1"/>
    </source>
</evidence>
<evidence type="ECO:0000256" key="2">
    <source>
        <dbReference type="ARBA" id="ARBA00004193"/>
    </source>
</evidence>
<evidence type="ECO:0000256" key="14">
    <source>
        <dbReference type="ARBA" id="ARBA00023139"/>
    </source>
</evidence>
<keyword evidence="5" id="KW-0963">Cytoplasm</keyword>
<dbReference type="RefSeq" id="XP_031425038.1">
    <property type="nucleotide sequence ID" value="XM_031569178.2"/>
</dbReference>
<evidence type="ECO:0000313" key="20">
    <source>
        <dbReference type="RefSeq" id="XP_012682426.2"/>
    </source>
</evidence>
<dbReference type="Gene3D" id="3.40.50.300">
    <property type="entry name" value="P-loop containing nucleotide triphosphate hydrolases"/>
    <property type="match status" value="1"/>
</dbReference>
<feature type="domain" description="NACHT" evidence="18">
    <location>
        <begin position="276"/>
        <end position="412"/>
    </location>
</feature>
<feature type="domain" description="CARD" evidence="17">
    <location>
        <begin position="3"/>
        <end position="85"/>
    </location>
</feature>
<gene>
    <name evidence="20 21" type="primary">nod2</name>
</gene>
<dbReference type="AlphaFoldDB" id="A0A6P8F936"/>
<dbReference type="InterPro" id="IPR011029">
    <property type="entry name" value="DEATH-like_dom_sf"/>
</dbReference>
<dbReference type="InterPro" id="IPR007111">
    <property type="entry name" value="NACHT_NTPase"/>
</dbReference>
<dbReference type="SMART" id="SM00114">
    <property type="entry name" value="CARD"/>
    <property type="match status" value="2"/>
</dbReference>
<dbReference type="Proteomes" id="UP000515152">
    <property type="component" value="Chromosome 6"/>
</dbReference>
<dbReference type="Pfam" id="PF17776">
    <property type="entry name" value="NLRC4_HD2"/>
    <property type="match status" value="1"/>
</dbReference>
<evidence type="ECO:0000256" key="16">
    <source>
        <dbReference type="ARBA" id="ARBA00038296"/>
    </source>
</evidence>
<keyword evidence="8" id="KW-0677">Repeat</keyword>
<evidence type="ECO:0000256" key="9">
    <source>
        <dbReference type="ARBA" id="ARBA00022741"/>
    </source>
</evidence>
<dbReference type="GO" id="GO:0042981">
    <property type="term" value="P:regulation of apoptotic process"/>
    <property type="evidence" value="ECO:0007669"/>
    <property type="project" value="InterPro"/>
</dbReference>
<evidence type="ECO:0000259" key="18">
    <source>
        <dbReference type="PROSITE" id="PS50837"/>
    </source>
</evidence>
<evidence type="ECO:0000256" key="10">
    <source>
        <dbReference type="ARBA" id="ARBA00022840"/>
    </source>
</evidence>
<accession>A0A6P8F936</accession>
<dbReference type="InterPro" id="IPR001611">
    <property type="entry name" value="Leu-rich_rpt"/>
</dbReference>
<evidence type="ECO:0000259" key="17">
    <source>
        <dbReference type="PROSITE" id="PS50209"/>
    </source>
</evidence>
<dbReference type="RefSeq" id="XP_012682426.2">
    <property type="nucleotide sequence ID" value="XM_012826972.3"/>
</dbReference>
<dbReference type="Gene3D" id="1.10.533.10">
    <property type="entry name" value="Death Domain, Fas"/>
    <property type="match status" value="2"/>
</dbReference>
<dbReference type="GeneID" id="105899761"/>
<dbReference type="CTD" id="64127"/>
<evidence type="ECO:0000256" key="3">
    <source>
        <dbReference type="ARBA" id="ARBA00004496"/>
    </source>
</evidence>
<evidence type="ECO:0000256" key="13">
    <source>
        <dbReference type="ARBA" id="ARBA00023136"/>
    </source>
</evidence>
<comment type="subcellular location">
    <subcellularLocation>
        <location evidence="1">Basolateral cell membrane</location>
    </subcellularLocation>
    <subcellularLocation>
        <location evidence="2">Cell membrane</location>
        <topology evidence="2">Lipid-anchor</topology>
    </subcellularLocation>
    <subcellularLocation>
        <location evidence="3">Cytoplasm</location>
    </subcellularLocation>
</comment>
<dbReference type="InterPro" id="IPR041075">
    <property type="entry name" value="NOD1/2_WH"/>
</dbReference>
<dbReference type="GO" id="GO:0045087">
    <property type="term" value="P:innate immune response"/>
    <property type="evidence" value="ECO:0007669"/>
    <property type="project" value="UniProtKB-KW"/>
</dbReference>
<dbReference type="PROSITE" id="PS50837">
    <property type="entry name" value="NACHT"/>
    <property type="match status" value="1"/>
</dbReference>
<dbReference type="PANTHER" id="PTHR24106">
    <property type="entry name" value="NACHT, LRR AND CARD DOMAINS-CONTAINING"/>
    <property type="match status" value="1"/>
</dbReference>
<dbReference type="FunFam" id="3.40.50.300:FF:000940">
    <property type="entry name" value="Nucleotide-binding oligomerization domain-containing protein 2"/>
    <property type="match status" value="1"/>
</dbReference>
<name>A0A6P8F936_CLUHA</name>
<dbReference type="SMART" id="SM00368">
    <property type="entry name" value="LRR_RI"/>
    <property type="match status" value="6"/>
</dbReference>
<keyword evidence="7" id="KW-0433">Leucine-rich repeat</keyword>
<dbReference type="Pfam" id="PF13516">
    <property type="entry name" value="LRR_6"/>
    <property type="match status" value="3"/>
</dbReference>
<evidence type="ECO:0000256" key="4">
    <source>
        <dbReference type="ARBA" id="ARBA00022475"/>
    </source>
</evidence>
<sequence length="977" mass="109364">MERRMSAQQLVLRQRAELVRALCCGGSSEGLESILDLLLSWGALVWEDYLNVCVAGKTLCSRTRELLDLAYSKGESTCCLLLAALSHVLPDAQKDNLRFGKCSNIQNSLEMPTSATLTLLSDRPDLVTQLRNCVEGALGILVEKGFITSSECEEIQLPVYTSSQQVRRLLDLVKCKGEVAAEVLLQFSKRIQKTVVPPNKNDTFTMSASVAEYQKKLCSSISAQSHFLSTYSDTGKFSLDDIYTEGLLELGQTSTQKSLNLEDVVGPVGTLNMEADTVLVSGEAGSGKSTFLQRLHLLWARKTVLHNYLLLFPFSCRKLNTEQQDLSLKELLFLHCCWPDRDQDQLFQFILDHPHLVLFTFDGLDEFKQTFSDDQRHCCPTQPAPMPVLFFNLMQGSLMKGVRKLVTSRTEAVPPILRQYLRKEVLLKGFSPDGIDCFVRKHHSDPGVASHVLESLWSNTALLGLCHIPVFCWIVSKCYKELLGFGNSGPQTITDVYLMVLQHFFHHRISKGNRLGKGWVQQHFDTIMRLGKLALQALENSHYIFSETEVQNGGVTEEDISKGFLIQSKNISFDGIHYEFLHVTMQSFFAALFIILDSNSNNHHTIKRLFQTPRPEGCLGILQAKKYDGPSTENPNLQITSTFVSGLLSKRHQSLLLQCHPIQTLNKKRKQVVKCVSRGMQNHFKSIPRPVKGEKKSMHAMPGFVWLIKCIYEMQDSEVAKNVVATLEVEHLKLTYCNIGPLECTALAFVLQHLQSPVGLQLDSNSVGDVGVEQLLPCLHVCHSLYLRNNNISDEGIAKLVEKGIQCQTFKKIALFNNKLTDVCTQHFAYLLKTKQNFLSLRLGNNNITAAGAEQLAEGLRCCQSLQFLGLWGNNIGDKGAEALSHALEDSRTLVWLSLVENGVGSAGAQALARVIRNSTTLDELWLSKNCITRDGVEYLVQALEKNSSVTSIWLRGNNLSPEEVEEFSLRESRLTF</sequence>
<dbReference type="InterPro" id="IPR001315">
    <property type="entry name" value="CARD"/>
</dbReference>
<keyword evidence="14" id="KW-0564">Palmitate</keyword>
<evidence type="ECO:0000256" key="7">
    <source>
        <dbReference type="ARBA" id="ARBA00022614"/>
    </source>
</evidence>
<keyword evidence="4" id="KW-1003">Cell membrane</keyword>
<keyword evidence="11" id="KW-0832">Ubl conjugation</keyword>
<dbReference type="KEGG" id="char:105899761"/>
<dbReference type="InterPro" id="IPR041267">
    <property type="entry name" value="NLRP_HD2"/>
</dbReference>
<keyword evidence="12" id="KW-0391">Immunity</keyword>
<keyword evidence="6" id="KW-0399">Innate immunity</keyword>
<feature type="domain" description="CARD" evidence="17">
    <location>
        <begin position="111"/>
        <end position="186"/>
    </location>
</feature>
<evidence type="ECO:0000256" key="15">
    <source>
        <dbReference type="ARBA" id="ARBA00023288"/>
    </source>
</evidence>
<dbReference type="PROSITE" id="PS50209">
    <property type="entry name" value="CARD"/>
    <property type="match status" value="2"/>
</dbReference>
<comment type="similarity">
    <text evidence="16">Belongs to the NOD1-NOD2 family.</text>
</comment>
<keyword evidence="15" id="KW-0449">Lipoprotein</keyword>
<keyword evidence="13" id="KW-0472">Membrane</keyword>
<proteinExistence type="inferred from homology"/>
<evidence type="ECO:0000256" key="12">
    <source>
        <dbReference type="ARBA" id="ARBA00022859"/>
    </source>
</evidence>
<dbReference type="SUPFAM" id="SSF47986">
    <property type="entry name" value="DEATH domain"/>
    <property type="match status" value="2"/>
</dbReference>
<dbReference type="OrthoDB" id="120976at2759"/>
<dbReference type="Pfam" id="PF17779">
    <property type="entry name" value="WHD_NOD2"/>
    <property type="match status" value="1"/>
</dbReference>
<dbReference type="Pfam" id="PF00619">
    <property type="entry name" value="CARD"/>
    <property type="match status" value="2"/>
</dbReference>
<reference evidence="20 21" key="1">
    <citation type="submission" date="2025-04" db="UniProtKB">
        <authorList>
            <consortium name="RefSeq"/>
        </authorList>
    </citation>
    <scope>IDENTIFICATION</scope>
</reference>
<evidence type="ECO:0000313" key="19">
    <source>
        <dbReference type="Proteomes" id="UP000515152"/>
    </source>
</evidence>
<evidence type="ECO:0000256" key="5">
    <source>
        <dbReference type="ARBA" id="ARBA00022490"/>
    </source>
</evidence>
<keyword evidence="19" id="KW-1185">Reference proteome</keyword>
<dbReference type="InterPro" id="IPR051261">
    <property type="entry name" value="NLR"/>
</dbReference>
<evidence type="ECO:0000256" key="11">
    <source>
        <dbReference type="ARBA" id="ARBA00022843"/>
    </source>
</evidence>
<dbReference type="SUPFAM" id="SSF52047">
    <property type="entry name" value="RNI-like"/>
    <property type="match status" value="1"/>
</dbReference>
<keyword evidence="9" id="KW-0547">Nucleotide-binding</keyword>
<dbReference type="GO" id="GO:0005524">
    <property type="term" value="F:ATP binding"/>
    <property type="evidence" value="ECO:0007669"/>
    <property type="project" value="UniProtKB-KW"/>
</dbReference>
<protein>
    <submittedName>
        <fullName evidence="20 21">Nucleotide-binding oligomerization domain-containing protein 2 isoform X1</fullName>
    </submittedName>
</protein>
<organism evidence="19 21">
    <name type="scientific">Clupea harengus</name>
    <name type="common">Atlantic herring</name>
    <dbReference type="NCBI Taxonomy" id="7950"/>
    <lineage>
        <taxon>Eukaryota</taxon>
        <taxon>Metazoa</taxon>
        <taxon>Chordata</taxon>
        <taxon>Craniata</taxon>
        <taxon>Vertebrata</taxon>
        <taxon>Euteleostomi</taxon>
        <taxon>Actinopterygii</taxon>
        <taxon>Neopterygii</taxon>
        <taxon>Teleostei</taxon>
        <taxon>Clupei</taxon>
        <taxon>Clupeiformes</taxon>
        <taxon>Clupeoidei</taxon>
        <taxon>Clupeidae</taxon>
        <taxon>Clupea</taxon>
    </lineage>
</organism>
<dbReference type="InterPro" id="IPR027417">
    <property type="entry name" value="P-loop_NTPase"/>
</dbReference>
<keyword evidence="10" id="KW-0067">ATP-binding</keyword>
<dbReference type="Gene3D" id="3.80.10.10">
    <property type="entry name" value="Ribonuclease Inhibitor"/>
    <property type="match status" value="2"/>
</dbReference>